<keyword evidence="3" id="KW-1133">Transmembrane helix</keyword>
<dbReference type="InterPro" id="IPR002656">
    <property type="entry name" value="Acyl_transf_3_dom"/>
</dbReference>
<keyword evidence="6" id="KW-1185">Reference proteome</keyword>
<evidence type="ECO:0000256" key="2">
    <source>
        <dbReference type="ARBA" id="ARBA00007400"/>
    </source>
</evidence>
<evidence type="ECO:0000256" key="1">
    <source>
        <dbReference type="ARBA" id="ARBA00004370"/>
    </source>
</evidence>
<evidence type="ECO:0000259" key="4">
    <source>
        <dbReference type="Pfam" id="PF01757"/>
    </source>
</evidence>
<dbReference type="GO" id="GO:0016747">
    <property type="term" value="F:acyltransferase activity, transferring groups other than amino-acyl groups"/>
    <property type="evidence" value="ECO:0007669"/>
    <property type="project" value="InterPro"/>
</dbReference>
<dbReference type="Proteomes" id="UP000297776">
    <property type="component" value="Unassembled WGS sequence"/>
</dbReference>
<dbReference type="AlphaFoldDB" id="A0A4Y8LDW6"/>
<dbReference type="PANTHER" id="PTHR37312:SF1">
    <property type="entry name" value="MEMBRANE-BOUND ACYLTRANSFERASE YKRP-RELATED"/>
    <property type="match status" value="1"/>
</dbReference>
<sequence>MESGVMMSERDYYFDNAKFILIFLVVFGHAIQSIIQEDPLLMTTYQTIYFFHMPAFILIAGYFAKANYTKGLFLKLLKKLIVPYLIFQFIYTIYYYFLRNQNNIDIDPLNPQWALWFLISLFFWSLLLILFVDILKLKWKMALFISITLGVIVGFVNDYTSTLSLSRTFVFFPFFLAGHYLSRNFFSVLKSNKIKIISVISILIAFASIYILPDWSSRWLFGSHSYEDLGTPVEASPMLRLVIYAVSFWLVTAFFSLAPVNKMFFTKWGLNTLYVYLFHGFIIQFYRESGLGLMINPYFSLLIILAVSLLLTIFLSSRWVAALGQPIVELRTSKAKKMLNQKE</sequence>
<keyword evidence="3" id="KW-0812">Transmembrane</keyword>
<feature type="domain" description="Acyltransferase 3" evidence="4">
    <location>
        <begin position="12"/>
        <end position="315"/>
    </location>
</feature>
<comment type="caution">
    <text evidence="5">The sequence shown here is derived from an EMBL/GenBank/DDBJ whole genome shotgun (WGS) entry which is preliminary data.</text>
</comment>
<dbReference type="InterPro" id="IPR052734">
    <property type="entry name" value="Nod_factor_acetyltransferase"/>
</dbReference>
<feature type="transmembrane region" description="Helical" evidence="3">
    <location>
        <begin position="47"/>
        <end position="64"/>
    </location>
</feature>
<comment type="subcellular location">
    <subcellularLocation>
        <location evidence="1">Membrane</location>
    </subcellularLocation>
</comment>
<proteinExistence type="inferred from homology"/>
<feature type="transmembrane region" description="Helical" evidence="3">
    <location>
        <begin position="298"/>
        <end position="321"/>
    </location>
</feature>
<reference evidence="5 6" key="1">
    <citation type="submission" date="2019-03" db="EMBL/GenBank/DDBJ databases">
        <authorList>
            <person name="Yang Y."/>
        </authorList>
    </citation>
    <scope>NUCLEOTIDE SEQUENCE [LARGE SCALE GENOMIC DNA]</scope>
    <source>
        <strain evidence="5 6">ASL-1</strain>
    </source>
</reference>
<dbReference type="OrthoDB" id="6623990at2"/>
<feature type="transmembrane region" description="Helical" evidence="3">
    <location>
        <begin position="139"/>
        <end position="157"/>
    </location>
</feature>
<feature type="transmembrane region" description="Helical" evidence="3">
    <location>
        <begin position="113"/>
        <end position="132"/>
    </location>
</feature>
<organism evidence="5 6">
    <name type="scientific">Jeotgalibacillus salarius</name>
    <dbReference type="NCBI Taxonomy" id="546023"/>
    <lineage>
        <taxon>Bacteria</taxon>
        <taxon>Bacillati</taxon>
        <taxon>Bacillota</taxon>
        <taxon>Bacilli</taxon>
        <taxon>Bacillales</taxon>
        <taxon>Caryophanaceae</taxon>
        <taxon>Jeotgalibacillus</taxon>
    </lineage>
</organism>
<accession>A0A4Y8LDW6</accession>
<feature type="transmembrane region" description="Helical" evidence="3">
    <location>
        <begin position="268"/>
        <end position="286"/>
    </location>
</feature>
<feature type="transmembrane region" description="Helical" evidence="3">
    <location>
        <begin position="76"/>
        <end position="97"/>
    </location>
</feature>
<dbReference type="EMBL" id="SORX01000007">
    <property type="protein sequence ID" value="TFE00345.1"/>
    <property type="molecule type" value="Genomic_DNA"/>
</dbReference>
<evidence type="ECO:0000256" key="3">
    <source>
        <dbReference type="SAM" id="Phobius"/>
    </source>
</evidence>
<keyword evidence="5" id="KW-0012">Acyltransferase</keyword>
<feature type="transmembrane region" description="Helical" evidence="3">
    <location>
        <begin position="194"/>
        <end position="212"/>
    </location>
</feature>
<comment type="similarity">
    <text evidence="2">Belongs to the acyltransferase 3 family.</text>
</comment>
<keyword evidence="5" id="KW-0808">Transferase</keyword>
<protein>
    <submittedName>
        <fullName evidence="5">Acyltransferase</fullName>
    </submittedName>
</protein>
<gene>
    <name evidence="5" type="ORF">E2626_12765</name>
</gene>
<feature type="transmembrane region" description="Helical" evidence="3">
    <location>
        <begin position="163"/>
        <end position="182"/>
    </location>
</feature>
<feature type="transmembrane region" description="Helical" evidence="3">
    <location>
        <begin position="241"/>
        <end position="261"/>
    </location>
</feature>
<evidence type="ECO:0000313" key="5">
    <source>
        <dbReference type="EMBL" id="TFE00345.1"/>
    </source>
</evidence>
<dbReference type="Pfam" id="PF01757">
    <property type="entry name" value="Acyl_transf_3"/>
    <property type="match status" value="1"/>
</dbReference>
<evidence type="ECO:0000313" key="6">
    <source>
        <dbReference type="Proteomes" id="UP000297776"/>
    </source>
</evidence>
<name>A0A4Y8LDW6_9BACL</name>
<dbReference type="PANTHER" id="PTHR37312">
    <property type="entry name" value="MEMBRANE-BOUND ACYLTRANSFERASE YKRP-RELATED"/>
    <property type="match status" value="1"/>
</dbReference>
<keyword evidence="3" id="KW-0472">Membrane</keyword>
<feature type="transmembrane region" description="Helical" evidence="3">
    <location>
        <begin position="12"/>
        <end position="35"/>
    </location>
</feature>